<dbReference type="Gene3D" id="3.40.50.2300">
    <property type="match status" value="1"/>
</dbReference>
<keyword evidence="5" id="KW-1185">Reference proteome</keyword>
<evidence type="ECO:0000313" key="5">
    <source>
        <dbReference type="Proteomes" id="UP001501758"/>
    </source>
</evidence>
<dbReference type="InterPro" id="IPR007492">
    <property type="entry name" value="LytTR_DNA-bd_dom"/>
</dbReference>
<name>A0ABN1IR18_9FLAO</name>
<feature type="modified residue" description="4-aspartylphosphate" evidence="1">
    <location>
        <position position="57"/>
    </location>
</feature>
<dbReference type="SUPFAM" id="SSF52172">
    <property type="entry name" value="CheY-like"/>
    <property type="match status" value="1"/>
</dbReference>
<protein>
    <submittedName>
        <fullName evidence="4">LytTR family DNA-binding domain-containing protein</fullName>
    </submittedName>
</protein>
<gene>
    <name evidence="4" type="ORF">GCM10009430_19000</name>
</gene>
<dbReference type="PANTHER" id="PTHR37299">
    <property type="entry name" value="TRANSCRIPTIONAL REGULATOR-RELATED"/>
    <property type="match status" value="1"/>
</dbReference>
<proteinExistence type="predicted"/>
<dbReference type="EMBL" id="BAAAGE010000002">
    <property type="protein sequence ID" value="GAA0719679.1"/>
    <property type="molecule type" value="Genomic_DNA"/>
</dbReference>
<dbReference type="SMART" id="SM00448">
    <property type="entry name" value="REC"/>
    <property type="match status" value="1"/>
</dbReference>
<dbReference type="Proteomes" id="UP001501758">
    <property type="component" value="Unassembled WGS sequence"/>
</dbReference>
<dbReference type="InterPro" id="IPR001789">
    <property type="entry name" value="Sig_transdc_resp-reg_receiver"/>
</dbReference>
<dbReference type="PANTHER" id="PTHR37299:SF1">
    <property type="entry name" value="STAGE 0 SPORULATION PROTEIN A HOMOLOG"/>
    <property type="match status" value="1"/>
</dbReference>
<organism evidence="4 5">
    <name type="scientific">Aquimarina litoralis</name>
    <dbReference type="NCBI Taxonomy" id="584605"/>
    <lineage>
        <taxon>Bacteria</taxon>
        <taxon>Pseudomonadati</taxon>
        <taxon>Bacteroidota</taxon>
        <taxon>Flavobacteriia</taxon>
        <taxon>Flavobacteriales</taxon>
        <taxon>Flavobacteriaceae</taxon>
        <taxon>Aquimarina</taxon>
    </lineage>
</organism>
<dbReference type="RefSeq" id="WP_343912093.1">
    <property type="nucleotide sequence ID" value="NZ_BAAAGE010000002.1"/>
</dbReference>
<evidence type="ECO:0000259" key="2">
    <source>
        <dbReference type="PROSITE" id="PS50110"/>
    </source>
</evidence>
<reference evidence="4 5" key="1">
    <citation type="journal article" date="2019" name="Int. J. Syst. Evol. Microbiol.">
        <title>The Global Catalogue of Microorganisms (GCM) 10K type strain sequencing project: providing services to taxonomists for standard genome sequencing and annotation.</title>
        <authorList>
            <consortium name="The Broad Institute Genomics Platform"/>
            <consortium name="The Broad Institute Genome Sequencing Center for Infectious Disease"/>
            <person name="Wu L."/>
            <person name="Ma J."/>
        </authorList>
    </citation>
    <scope>NUCLEOTIDE SEQUENCE [LARGE SCALE GENOMIC DNA]</scope>
    <source>
        <strain evidence="4 5">JCM 15974</strain>
    </source>
</reference>
<feature type="domain" description="Response regulatory" evidence="2">
    <location>
        <begin position="6"/>
        <end position="117"/>
    </location>
</feature>
<dbReference type="PROSITE" id="PS50110">
    <property type="entry name" value="RESPONSE_REGULATORY"/>
    <property type="match status" value="1"/>
</dbReference>
<keyword evidence="1" id="KW-0597">Phosphoprotein</keyword>
<dbReference type="PROSITE" id="PS50930">
    <property type="entry name" value="HTH_LYTTR"/>
    <property type="match status" value="1"/>
</dbReference>
<comment type="caution">
    <text evidence="4">The sequence shown here is derived from an EMBL/GenBank/DDBJ whole genome shotgun (WGS) entry which is preliminary data.</text>
</comment>
<dbReference type="GO" id="GO:0003677">
    <property type="term" value="F:DNA binding"/>
    <property type="evidence" value="ECO:0007669"/>
    <property type="project" value="UniProtKB-KW"/>
</dbReference>
<feature type="domain" description="HTH LytTR-type" evidence="3">
    <location>
        <begin position="146"/>
        <end position="244"/>
    </location>
</feature>
<evidence type="ECO:0000313" key="4">
    <source>
        <dbReference type="EMBL" id="GAA0719679.1"/>
    </source>
</evidence>
<dbReference type="Pfam" id="PF04397">
    <property type="entry name" value="LytTR"/>
    <property type="match status" value="1"/>
</dbReference>
<dbReference type="InterPro" id="IPR011006">
    <property type="entry name" value="CheY-like_superfamily"/>
</dbReference>
<dbReference type="Pfam" id="PF00072">
    <property type="entry name" value="Response_reg"/>
    <property type="match status" value="1"/>
</dbReference>
<evidence type="ECO:0000256" key="1">
    <source>
        <dbReference type="PROSITE-ProRule" id="PRU00169"/>
    </source>
</evidence>
<accession>A0ABN1IR18</accession>
<evidence type="ECO:0000259" key="3">
    <source>
        <dbReference type="PROSITE" id="PS50930"/>
    </source>
</evidence>
<keyword evidence="4" id="KW-0238">DNA-binding</keyword>
<dbReference type="SMART" id="SM00850">
    <property type="entry name" value="LytTR"/>
    <property type="match status" value="1"/>
</dbReference>
<sequence>MNPKIKCLIVDDEPLAREIIENYIARIDQLELVKSCANALEAFHSITNSDIDLIFLDIQMPNLTGIDFLKDIQPIPNVIFTTAYSDYAVDAFNLEAIDYLLKPIEFSRFLKAINKVLKLSKKDTTKTNTFETNNANILSDYNTTFIYLKVEKQMQKIFLKDILYIESLKNYIKVKTLEREIIAYKSISHMESILPVSKFLRVHRSFIIAIDHINSFSTSEIELRGLKIPVGRNYKSIVKETLGYF</sequence>
<dbReference type="Gene3D" id="2.40.50.1020">
    <property type="entry name" value="LytTr DNA-binding domain"/>
    <property type="match status" value="1"/>
</dbReference>
<dbReference type="InterPro" id="IPR046947">
    <property type="entry name" value="LytR-like"/>
</dbReference>